<dbReference type="Pfam" id="PF16169">
    <property type="entry name" value="DUF4872"/>
    <property type="match status" value="1"/>
</dbReference>
<dbReference type="AlphaFoldDB" id="A0A8J7U760"/>
<dbReference type="InterPro" id="IPR032369">
    <property type="entry name" value="DUF4872"/>
</dbReference>
<evidence type="ECO:0000259" key="2">
    <source>
        <dbReference type="Pfam" id="PF16169"/>
    </source>
</evidence>
<gene>
    <name evidence="3" type="ORF">J3U88_27005</name>
</gene>
<dbReference type="EMBL" id="JAFREP010000032">
    <property type="protein sequence ID" value="MBO1322153.1"/>
    <property type="molecule type" value="Genomic_DNA"/>
</dbReference>
<evidence type="ECO:0000259" key="1">
    <source>
        <dbReference type="Pfam" id="PF14399"/>
    </source>
</evidence>
<evidence type="ECO:0000313" key="3">
    <source>
        <dbReference type="EMBL" id="MBO1322153.1"/>
    </source>
</evidence>
<name>A0A8J7U760_9BACT</name>
<comment type="caution">
    <text evidence="3">The sequence shown here is derived from an EMBL/GenBank/DDBJ whole genome shotgun (WGS) entry which is preliminary data.</text>
</comment>
<organism evidence="3 4">
    <name type="scientific">Acanthopleuribacter pedis</name>
    <dbReference type="NCBI Taxonomy" id="442870"/>
    <lineage>
        <taxon>Bacteria</taxon>
        <taxon>Pseudomonadati</taxon>
        <taxon>Acidobacteriota</taxon>
        <taxon>Holophagae</taxon>
        <taxon>Acanthopleuribacterales</taxon>
        <taxon>Acanthopleuribacteraceae</taxon>
        <taxon>Acanthopleuribacter</taxon>
    </lineage>
</organism>
<dbReference type="Pfam" id="PF14399">
    <property type="entry name" value="BtrH_N"/>
    <property type="match status" value="1"/>
</dbReference>
<accession>A0A8J7U760</accession>
<keyword evidence="4" id="KW-1185">Reference proteome</keyword>
<feature type="domain" description="DUF4872" evidence="2">
    <location>
        <begin position="168"/>
        <end position="319"/>
    </location>
</feature>
<dbReference type="InterPro" id="IPR026935">
    <property type="entry name" value="BtrH_N"/>
</dbReference>
<proteinExistence type="predicted"/>
<sequence>MPVFDGYPALPGVSDSFRGFTNLAAASGLVDPRTRKPLSEAMVLGISGGLGCGYILWEFKAYQSAILTLGFSYRWNYGKEVLLQTAERIGMVPGVHETGGKKSAANKLAELAGQGIPALAFVDPYFMPHRGVPDHREGCGGVRIVICGREGDDWLVQDGGIFRVSDQALVDARARVGSYKHFLMWFPAAGEPFDLRDAVLAGIHDHLTYLKAPSTSFGIPALVKWAKLMTGTKDKKSWRTVFRDGNGLYSALTSLYSGVEGETGGALRGLYADFLTEAAETEPALASAAARYREAQTCWRRLAEHAVAALPETGRAVDQRFAALAAADHDALAEANRVVEDLRRRFDPDFREPAGLFEQLQQDLQAVVAAEITARDHLSHIIETL</sequence>
<evidence type="ECO:0000313" key="4">
    <source>
        <dbReference type="Proteomes" id="UP000664417"/>
    </source>
</evidence>
<dbReference type="RefSeq" id="WP_207862126.1">
    <property type="nucleotide sequence ID" value="NZ_JAFREP010000032.1"/>
</dbReference>
<protein>
    <submittedName>
        <fullName evidence="3">DUF4872 domain-containing protein</fullName>
    </submittedName>
</protein>
<feature type="domain" description="Butirosin biosynthesis protein H N-terminal" evidence="1">
    <location>
        <begin position="37"/>
        <end position="158"/>
    </location>
</feature>
<reference evidence="3" key="1">
    <citation type="submission" date="2021-03" db="EMBL/GenBank/DDBJ databases">
        <authorList>
            <person name="Wang G."/>
        </authorList>
    </citation>
    <scope>NUCLEOTIDE SEQUENCE</scope>
    <source>
        <strain evidence="3">KCTC 12899</strain>
    </source>
</reference>
<dbReference type="Proteomes" id="UP000664417">
    <property type="component" value="Unassembled WGS sequence"/>
</dbReference>